<protein>
    <submittedName>
        <fullName evidence="2">Cupin domain-containing protein</fullName>
    </submittedName>
</protein>
<dbReference type="GO" id="GO:0046872">
    <property type="term" value="F:metal ion binding"/>
    <property type="evidence" value="ECO:0007669"/>
    <property type="project" value="UniProtKB-KW"/>
</dbReference>
<organism evidence="2 3">
    <name type="scientific">Alicyclobacillus acidoterrestris (strain ATCC 49025 / DSM 3922 / CIP 106132 / NCIMB 13137 / GD3B)</name>
    <dbReference type="NCBI Taxonomy" id="1356854"/>
    <lineage>
        <taxon>Bacteria</taxon>
        <taxon>Bacillati</taxon>
        <taxon>Bacillota</taxon>
        <taxon>Bacilli</taxon>
        <taxon>Bacillales</taxon>
        <taxon>Alicyclobacillaceae</taxon>
        <taxon>Alicyclobacillus</taxon>
    </lineage>
</organism>
<reference evidence="3" key="1">
    <citation type="journal article" date="2022" name="G3 (Bethesda)">
        <title>Unveiling the complete genome sequence of Alicyclobacillus acidoterrestris DSM 3922T, a taint-producing strain.</title>
        <authorList>
            <person name="Leonardo I.C."/>
            <person name="Barreto Crespo M.T."/>
            <person name="Gaspar F.B."/>
        </authorList>
    </citation>
    <scope>NUCLEOTIDE SEQUENCE [LARGE SCALE GENOMIC DNA]</scope>
    <source>
        <strain evidence="3">DSM 3922</strain>
    </source>
</reference>
<accession>T0BNK2</accession>
<gene>
    <name evidence="2" type="ORF">K1I37_17655</name>
</gene>
<accession>A0A9E6ZJG5</accession>
<dbReference type="OrthoDB" id="25744at2"/>
<dbReference type="PANTHER" id="PTHR35848:SF6">
    <property type="entry name" value="CUPIN TYPE-2 DOMAIN-CONTAINING PROTEIN"/>
    <property type="match status" value="1"/>
</dbReference>
<evidence type="ECO:0000313" key="3">
    <source>
        <dbReference type="Proteomes" id="UP000829401"/>
    </source>
</evidence>
<evidence type="ECO:0000313" key="2">
    <source>
        <dbReference type="EMBL" id="UNO48466.1"/>
    </source>
</evidence>
<dbReference type="eggNOG" id="COG1917">
    <property type="taxonomic scope" value="Bacteria"/>
</dbReference>
<keyword evidence="3" id="KW-1185">Reference proteome</keyword>
<evidence type="ECO:0000256" key="1">
    <source>
        <dbReference type="ARBA" id="ARBA00022723"/>
    </source>
</evidence>
<dbReference type="SUPFAM" id="SSF51182">
    <property type="entry name" value="RmlC-like cupins"/>
    <property type="match status" value="1"/>
</dbReference>
<dbReference type="AlphaFoldDB" id="T0BNK2"/>
<dbReference type="STRING" id="1356854.N007_08610"/>
<name>T0BNK2_ALIAG</name>
<dbReference type="InterPro" id="IPR013096">
    <property type="entry name" value="Cupin_2"/>
</dbReference>
<dbReference type="KEGG" id="aaco:K1I37_17655"/>
<dbReference type="Pfam" id="PF07883">
    <property type="entry name" value="Cupin_2"/>
    <property type="match status" value="1"/>
</dbReference>
<dbReference type="Proteomes" id="UP000829401">
    <property type="component" value="Chromosome"/>
</dbReference>
<keyword evidence="1" id="KW-0479">Metal-binding</keyword>
<dbReference type="InterPro" id="IPR051610">
    <property type="entry name" value="GPI/OXD"/>
</dbReference>
<proteinExistence type="predicted"/>
<sequence>MILVHEQNIEAQGTDYELKSLLNGDGVQFGIVRIPVGARIPLHDAGTHEQNEYSYIIKGFLMMQSGETEYRVKAGDATLIPAGESHWCYNDGDEEAFVVWSLVRGFA</sequence>
<dbReference type="InterPro" id="IPR014710">
    <property type="entry name" value="RmlC-like_jellyroll"/>
</dbReference>
<dbReference type="InterPro" id="IPR011051">
    <property type="entry name" value="RmlC_Cupin_sf"/>
</dbReference>
<dbReference type="RefSeq" id="WP_021296784.1">
    <property type="nucleotide sequence ID" value="NZ_AURB01000135.1"/>
</dbReference>
<dbReference type="PANTHER" id="PTHR35848">
    <property type="entry name" value="OXALATE-BINDING PROTEIN"/>
    <property type="match status" value="1"/>
</dbReference>
<dbReference type="EMBL" id="CP080467">
    <property type="protein sequence ID" value="UNO48466.1"/>
    <property type="molecule type" value="Genomic_DNA"/>
</dbReference>
<dbReference type="Gene3D" id="2.60.120.10">
    <property type="entry name" value="Jelly Rolls"/>
    <property type="match status" value="1"/>
</dbReference>